<dbReference type="GO" id="GO:0003968">
    <property type="term" value="F:RNA-directed RNA polymerase activity"/>
    <property type="evidence" value="ECO:0007669"/>
    <property type="project" value="UniProtKB-KW"/>
</dbReference>
<keyword evidence="2" id="KW-0808">Transferase</keyword>
<dbReference type="Gene3D" id="3.30.70.270">
    <property type="match status" value="1"/>
</dbReference>
<dbReference type="PROSITE" id="PS50507">
    <property type="entry name" value="RDRP_SSRNA_POS"/>
    <property type="match status" value="1"/>
</dbReference>
<keyword evidence="5" id="KW-0693">Viral RNA replication</keyword>
<dbReference type="EMBL" id="MT742171">
    <property type="protein sequence ID" value="QMI58125.1"/>
    <property type="molecule type" value="Genomic_RNA"/>
</dbReference>
<dbReference type="InterPro" id="IPR001205">
    <property type="entry name" value="RNA-dir_pol_C"/>
</dbReference>
<evidence type="ECO:0000313" key="7">
    <source>
        <dbReference type="EMBL" id="QMI58122.1"/>
    </source>
</evidence>
<evidence type="ECO:0000259" key="6">
    <source>
        <dbReference type="PROSITE" id="PS50507"/>
    </source>
</evidence>
<evidence type="ECO:0000313" key="8">
    <source>
        <dbReference type="EMBL" id="QMI58125.1"/>
    </source>
</evidence>
<reference evidence="8" key="1">
    <citation type="submission" date="2020-07" db="EMBL/GenBank/DDBJ databases">
        <title>Partitiviruses infecting Drosophila melanogaster and Aedes aegypti exhibit efficient biparental vertical transmission.</title>
        <authorList>
            <person name="Cross S.T."/>
            <person name="Stenglein M.D."/>
        </authorList>
    </citation>
    <scope>NUCLEOTIDE SEQUENCE</scope>
    <source>
        <strain evidence="7">Vv.FoCo17</strain>
        <strain evidence="8">Vv.FoCo18</strain>
    </source>
</reference>
<dbReference type="InterPro" id="IPR043128">
    <property type="entry name" value="Rev_trsase/Diguanyl_cyclase"/>
</dbReference>
<dbReference type="InterPro" id="IPR043502">
    <property type="entry name" value="DNA/RNA_pol_sf"/>
</dbReference>
<accession>A0A7D6WSU5</accession>
<evidence type="ECO:0000256" key="3">
    <source>
        <dbReference type="ARBA" id="ARBA00022695"/>
    </source>
</evidence>
<keyword evidence="1 8" id="KW-0696">RNA-directed RNA polymerase</keyword>
<dbReference type="EMBL" id="MT742168">
    <property type="protein sequence ID" value="QMI58122.1"/>
    <property type="molecule type" value="Genomic_RNA"/>
</dbReference>
<sequence>MILRNVSRAVKQLTPAEGFVMNMTPAREDGKARLACNKFFGKDKVDKVTNTLHRSRLNYESLMEDFLEYDREHVKKSVLDQDSNLIYQCVLQSIRNDLGKQSITPLSFMEVRKLADFPGSKSPGLPYKNQGYKTKAEVFDDEKNLEHLEHLWNQVENGKNVHLPDVCLFARSQIAKYPKQKIRATWGYSFDVYMEEARFFYPIQNFIKSHAHELPIAYGLEMAHGGMNSINDMLVRHKGGKYVISDWSKFDKTIPPWLIRDAFAILEGLIDFSACGRVSQQKRRFKKIVDYFVETPLRTCKGERFLVTGGVPSGSCFTNIIDSIINCIVTRFLIYQTTNAFPVGEIFLGDDGVFIIEQGFACLEDIASLAIKYFGMILNIDKSYVTTNPSNVHFLGYFNYYGFPFKNQDFLIASFIFPEHKRTKLIDACAAALGQMYSGFDSGYARKWLDIIHFLADLEDKNPFSTSEIILHLKNNEFRHKYLAQVGLTADSMTLPNRHNSLILEVLPKTYCSIRLPTRTYNYKELYLQTCE</sequence>
<dbReference type="SUPFAM" id="SSF56672">
    <property type="entry name" value="DNA/RNA polymerases"/>
    <property type="match status" value="1"/>
</dbReference>
<evidence type="ECO:0000256" key="4">
    <source>
        <dbReference type="ARBA" id="ARBA00022741"/>
    </source>
</evidence>
<dbReference type="GO" id="GO:0000166">
    <property type="term" value="F:nucleotide binding"/>
    <property type="evidence" value="ECO:0007669"/>
    <property type="project" value="UniProtKB-KW"/>
</dbReference>
<keyword evidence="3" id="KW-0548">Nucleotidyltransferase</keyword>
<organism evidence="8">
    <name type="scientific">Vera virus</name>
    <dbReference type="NCBI Taxonomy" id="2759332"/>
    <lineage>
        <taxon>Viruses</taxon>
        <taxon>Riboviria</taxon>
        <taxon>Orthornavirae</taxon>
        <taxon>Pisuviricota</taxon>
        <taxon>Duplopiviricetes</taxon>
        <taxon>Durnavirales</taxon>
        <taxon>Partitiviridae</taxon>
    </lineage>
</organism>
<dbReference type="GO" id="GO:0003723">
    <property type="term" value="F:RNA binding"/>
    <property type="evidence" value="ECO:0007669"/>
    <property type="project" value="InterPro"/>
</dbReference>
<evidence type="ECO:0000256" key="2">
    <source>
        <dbReference type="ARBA" id="ARBA00022679"/>
    </source>
</evidence>
<dbReference type="InterPro" id="IPR007094">
    <property type="entry name" value="RNA-dir_pol_PSvirus"/>
</dbReference>
<dbReference type="GO" id="GO:0006351">
    <property type="term" value="P:DNA-templated transcription"/>
    <property type="evidence" value="ECO:0007669"/>
    <property type="project" value="InterPro"/>
</dbReference>
<proteinExistence type="predicted"/>
<keyword evidence="4" id="KW-0547">Nucleotide-binding</keyword>
<feature type="domain" description="RdRp catalytic" evidence="6">
    <location>
        <begin position="240"/>
        <end position="364"/>
    </location>
</feature>
<name>A0A7D6WSU5_9VIRU</name>
<evidence type="ECO:0000256" key="5">
    <source>
        <dbReference type="ARBA" id="ARBA00022953"/>
    </source>
</evidence>
<protein>
    <submittedName>
        <fullName evidence="8">RNA-dependent RNA polymerase</fullName>
    </submittedName>
</protein>
<dbReference type="GO" id="GO:0039694">
    <property type="term" value="P:viral RNA genome replication"/>
    <property type="evidence" value="ECO:0007669"/>
    <property type="project" value="InterPro"/>
</dbReference>
<evidence type="ECO:0000256" key="1">
    <source>
        <dbReference type="ARBA" id="ARBA00022484"/>
    </source>
</evidence>
<dbReference type="Pfam" id="PF00680">
    <property type="entry name" value="RdRP_1"/>
    <property type="match status" value="1"/>
</dbReference>